<dbReference type="Proteomes" id="UP000217153">
    <property type="component" value="Chromosome"/>
</dbReference>
<proteinExistence type="predicted"/>
<evidence type="ECO:0008006" key="3">
    <source>
        <dbReference type="Google" id="ProtNLM"/>
    </source>
</evidence>
<sequence>MRTISGFAKLTATNFITYELMEVLIMGVFYSRARKWLGIQFPHLEDLRHALFLFKKIEFFTKPKAQKAIGLDRKLDLIEVNFQASSFLPFYYFILNSRIKGRNVVCYLPWPAKNFKEKASWSAKGLFLGHYSSQVLIYRFMGVRTFIRPRNIDKSKTEIIFCEIISSIHSLEDILKITIKGIWVGDLIYDQYLRTYRKGTIKLDDNEWLNFLYESCFTTLYWIDYFDQYDVNSVNVGHTCYFQAIPSRVAVSSNIKSFIIMPDRAFYLSLNNFYDDAEYFRYPEIFSKELDSKNREKALSLAKQKLEELFSGVQGVDSAHREVSGFKPQDDQVIFSLQKTNVLVSMHCFSDGPNSFGNNLFPDFVSWFNYLDKIAQKSKFVWYIKPHPAFNDDDKHIFNELTEGKPWWNILSARTSHTAILANKVDLVLTMYGTVGFEYAYHGVKVVNASRVNPHIGYKFNLHPASIEEYTRMILEPDAFEIDIDLKEIQEYYFMRFIRNTKDIFYKNYDEMIESSGGYEKQWDSRDVFKYTRNKWDSVHDEKVREEFFEFLENPVGRYRYIPSYLAD</sequence>
<reference evidence="2" key="1">
    <citation type="submission" date="2016-10" db="EMBL/GenBank/DDBJ databases">
        <title>High microdiversification within the ubiquitous acI lineage of Actinobacteria.</title>
        <authorList>
            <person name="Neuenschwander S.M."/>
            <person name="Salcher M."/>
            <person name="Ghai R."/>
            <person name="Pernthaler J."/>
        </authorList>
    </citation>
    <scope>NUCLEOTIDE SEQUENCE [LARGE SCALE GENOMIC DNA]</scope>
</reference>
<gene>
    <name evidence="1" type="ORF">B1s21122_06165</name>
</gene>
<name>A0A249JZD8_9ACTN</name>
<dbReference type="KEGG" id="abam:B1s21122_06165"/>
<organism evidence="1 2">
    <name type="scientific">Candidatus Nanopelagicus limnae</name>
    <dbReference type="NCBI Taxonomy" id="1884634"/>
    <lineage>
        <taxon>Bacteria</taxon>
        <taxon>Bacillati</taxon>
        <taxon>Actinomycetota</taxon>
        <taxon>Actinomycetes</taxon>
        <taxon>Candidatus Nanopelagicales</taxon>
        <taxon>Candidatus Nanopelagicaceae</taxon>
        <taxon>Candidatus Nanopelagicus</taxon>
    </lineage>
</organism>
<dbReference type="EMBL" id="CP016768">
    <property type="protein sequence ID" value="ASY09885.1"/>
    <property type="molecule type" value="Genomic_DNA"/>
</dbReference>
<accession>A0A249JZD8</accession>
<evidence type="ECO:0000313" key="2">
    <source>
        <dbReference type="Proteomes" id="UP000217153"/>
    </source>
</evidence>
<dbReference type="AlphaFoldDB" id="A0A249JZD8"/>
<keyword evidence="2" id="KW-1185">Reference proteome</keyword>
<evidence type="ECO:0000313" key="1">
    <source>
        <dbReference type="EMBL" id="ASY09885.1"/>
    </source>
</evidence>
<protein>
    <recommendedName>
        <fullName evidence="3">Capsule polysaccharide biosynthesis protein</fullName>
    </recommendedName>
</protein>